<dbReference type="AlphaFoldDB" id="A0A4S8IDE0"/>
<keyword evidence="2 7" id="KW-0547">Nucleotide-binding</keyword>
<feature type="domain" description="Kinesin motor" evidence="10">
    <location>
        <begin position="102"/>
        <end position="391"/>
    </location>
</feature>
<organism evidence="11 12">
    <name type="scientific">Musa balbisiana</name>
    <name type="common">Banana</name>
    <dbReference type="NCBI Taxonomy" id="52838"/>
    <lineage>
        <taxon>Eukaryota</taxon>
        <taxon>Viridiplantae</taxon>
        <taxon>Streptophyta</taxon>
        <taxon>Embryophyta</taxon>
        <taxon>Tracheophyta</taxon>
        <taxon>Spermatophyta</taxon>
        <taxon>Magnoliopsida</taxon>
        <taxon>Liliopsida</taxon>
        <taxon>Zingiberales</taxon>
        <taxon>Musaceae</taxon>
        <taxon>Musa</taxon>
    </lineage>
</organism>
<feature type="region of interest" description="Disordered" evidence="9">
    <location>
        <begin position="1"/>
        <end position="77"/>
    </location>
</feature>
<evidence type="ECO:0000313" key="11">
    <source>
        <dbReference type="EMBL" id="THU46121.1"/>
    </source>
</evidence>
<evidence type="ECO:0000256" key="9">
    <source>
        <dbReference type="SAM" id="MobiDB-lite"/>
    </source>
</evidence>
<keyword evidence="12" id="KW-1185">Reference proteome</keyword>
<dbReference type="InterPro" id="IPR001752">
    <property type="entry name" value="Kinesin_motor_dom"/>
</dbReference>
<evidence type="ECO:0000256" key="3">
    <source>
        <dbReference type="ARBA" id="ARBA00022840"/>
    </source>
</evidence>
<sequence length="1254" mass="139724">MKALANSRGGKVPPSETLTPSSQKQRPPRAPKENVDPNTTPPESSPFKSPGKPLSARNRSPLPPKPPLPSFHGGNPLKRKLSLETLAENGGPPSMSSDSGVQDDIFRLVGLPLVENCLAGFNSSIFAYGQTGSGKTYTMWGPPSALSEDSSSSEWGLTPRVFERLFSRINEEQAKHSDKQLNYQCHCSFLEASIYNEQITDLLDPTQKNLQIREDVKAGIYVDCLTEEYVYSMKDVIRLLMKGLANRRTGATSVNMESSRSHCVFTCIVDSQSKSIGDGLISLRTSRINLVDLAGSERQKQTGAAGERLKEAGNINRSLSQLGNLINILAEVSQSGKQRHIPYRDSRLTFLLQESLGGNAKLAMICAVSPSQSCKSETFSTLRFAQRAKAIKNKAVVNEITQDDVNVLREQIRQLKVDELLRMKSNGSTGNNGSFSSAWNARRSLNLLKMSLNCPTTLPILKDDNDVEMEIDESEVEMPYIQASLPLPCEGKLSVDLSASKEELRSSINDNDTVTRDARSICKMDPGCVKDQTFAVEDCAVKKIGPGQLIVNSDGGSTGDRGDDQLNDTCEVHMADEGTNILPDHNTQSESNPSVEKEYIIHEAQTRNSSSSPSSIVSPDSSGIVPSQTSLVLQLPTLSKSPVLENFSRKSLRTSSSMSASQKIIADDLKLGSGTLNVSLAQSSYPLNTYVTQTNKTENLAASLRRGLQIFDNQQLNPFVRRSSFRFSVALTDVKPVVPINKVDIGIQTIVQDPEEMEQLSTYVCSCCKKIASEDENEDTKNGTDLQLVTFDGTMSTDKLKMKVPRAVKKVLTGSIRREMALEEHCAKQAAEIMQLNRLLQQYKHERECSAIIAETREDKISRLESLMDGILPTEEFMEEEFASLMNEHKLLKEKYENHPEIMRLNIELKRVQEELDGCKNFFNMGERDVLMEEIQDLRSQLQYYLDSSSNSTRKQSALLQLTHSCGTTSTPLCTISESTEASGNEKIESDGCNWTERESEWIILSEELKLELEASRSLAEKRKVDLDSEKKCTEELKEALQTAMQGHARILEQYADLQEKHIGLLARHRRIMDGIEDVKKAAARAGVKGAESKFINSLAAEISALRADREKERQYWRDENRGLQVQLRDTAEAVQAAGELLVRLKETEEAVATAEKRACMAEQETEKAYQEIDNLKKNYDREISLLNQLLAESRLPREALTYTVFNDAKTGSESLTDQRWREEFEPFCNRDDADFSKDTNPGSWFSGYDRCNI</sequence>
<comment type="caution">
    <text evidence="11">The sequence shown here is derived from an EMBL/GenBank/DDBJ whole genome shotgun (WGS) entry which is preliminary data.</text>
</comment>
<dbReference type="InterPro" id="IPR027417">
    <property type="entry name" value="P-loop_NTPase"/>
</dbReference>
<dbReference type="GO" id="GO:0003777">
    <property type="term" value="F:microtubule motor activity"/>
    <property type="evidence" value="ECO:0007669"/>
    <property type="project" value="InterPro"/>
</dbReference>
<feature type="compositionally biased region" description="Polar residues" evidence="9">
    <location>
        <begin position="16"/>
        <end position="25"/>
    </location>
</feature>
<evidence type="ECO:0000256" key="4">
    <source>
        <dbReference type="ARBA" id="ARBA00023054"/>
    </source>
</evidence>
<dbReference type="GO" id="GO:0005874">
    <property type="term" value="C:microtubule"/>
    <property type="evidence" value="ECO:0007669"/>
    <property type="project" value="UniProtKB-KW"/>
</dbReference>
<dbReference type="PANTHER" id="PTHR37739">
    <property type="entry name" value="KINESIN-LIKE PROTEIN KIN-12D"/>
    <property type="match status" value="1"/>
</dbReference>
<dbReference type="GO" id="GO:0007018">
    <property type="term" value="P:microtubule-based movement"/>
    <property type="evidence" value="ECO:0007669"/>
    <property type="project" value="InterPro"/>
</dbReference>
<accession>A0A4S8IDE0</accession>
<dbReference type="InterPro" id="IPR036961">
    <property type="entry name" value="Kinesin_motor_dom_sf"/>
</dbReference>
<dbReference type="SUPFAM" id="SSF52540">
    <property type="entry name" value="P-loop containing nucleoside triphosphate hydrolases"/>
    <property type="match status" value="1"/>
</dbReference>
<evidence type="ECO:0000256" key="1">
    <source>
        <dbReference type="ARBA" id="ARBA00022701"/>
    </source>
</evidence>
<feature type="coiled-coil region" evidence="8">
    <location>
        <begin position="1138"/>
        <end position="1193"/>
    </location>
</feature>
<evidence type="ECO:0000259" key="10">
    <source>
        <dbReference type="PROSITE" id="PS50067"/>
    </source>
</evidence>
<keyword evidence="1" id="KW-0493">Microtubule</keyword>
<comment type="similarity">
    <text evidence="6">Belongs to the TRAFAC class myosin-kinesin ATPase superfamily. Kinesin family. KIN-12 subfamily.</text>
</comment>
<evidence type="ECO:0000256" key="8">
    <source>
        <dbReference type="SAM" id="Coils"/>
    </source>
</evidence>
<reference evidence="11 12" key="1">
    <citation type="journal article" date="2019" name="Nat. Plants">
        <title>Genome sequencing of Musa balbisiana reveals subgenome evolution and function divergence in polyploid bananas.</title>
        <authorList>
            <person name="Yao X."/>
        </authorList>
    </citation>
    <scope>NUCLEOTIDE SEQUENCE [LARGE SCALE GENOMIC DNA]</scope>
    <source>
        <strain evidence="12">cv. DH-PKW</strain>
        <tissue evidence="11">Leaves</tissue>
    </source>
</reference>
<dbReference type="PROSITE" id="PS00411">
    <property type="entry name" value="KINESIN_MOTOR_1"/>
    <property type="match status" value="1"/>
</dbReference>
<feature type="region of interest" description="Disordered" evidence="9">
    <location>
        <begin position="604"/>
        <end position="623"/>
    </location>
</feature>
<feature type="binding site" evidence="7">
    <location>
        <begin position="129"/>
        <end position="136"/>
    </location>
    <ligand>
        <name>ATP</name>
        <dbReference type="ChEBI" id="CHEBI:30616"/>
    </ligand>
</feature>
<dbReference type="STRING" id="52838.A0A4S8IDE0"/>
<dbReference type="InterPro" id="IPR019821">
    <property type="entry name" value="Kinesin_motor_CS"/>
</dbReference>
<dbReference type="Gene3D" id="3.40.850.10">
    <property type="entry name" value="Kinesin motor domain"/>
    <property type="match status" value="1"/>
</dbReference>
<dbReference type="InterPro" id="IPR044986">
    <property type="entry name" value="KIF15/KIN-12"/>
</dbReference>
<keyword evidence="3 7" id="KW-0067">ATP-binding</keyword>
<evidence type="ECO:0000256" key="5">
    <source>
        <dbReference type="ARBA" id="ARBA00023175"/>
    </source>
</evidence>
<evidence type="ECO:0000256" key="7">
    <source>
        <dbReference type="PROSITE-ProRule" id="PRU00283"/>
    </source>
</evidence>
<dbReference type="GO" id="GO:0008017">
    <property type="term" value="F:microtubule binding"/>
    <property type="evidence" value="ECO:0007669"/>
    <property type="project" value="InterPro"/>
</dbReference>
<feature type="compositionally biased region" description="Low complexity" evidence="9">
    <location>
        <begin position="609"/>
        <end position="623"/>
    </location>
</feature>
<keyword evidence="4 8" id="KW-0175">Coiled coil</keyword>
<evidence type="ECO:0000256" key="6">
    <source>
        <dbReference type="ARBA" id="ARBA00034488"/>
    </source>
</evidence>
<protein>
    <recommendedName>
        <fullName evidence="10">Kinesin motor domain-containing protein</fullName>
    </recommendedName>
</protein>
<gene>
    <name evidence="11" type="ORF">C4D60_Mb09t01600</name>
</gene>
<evidence type="ECO:0000256" key="2">
    <source>
        <dbReference type="ARBA" id="ARBA00022741"/>
    </source>
</evidence>
<dbReference type="Proteomes" id="UP000317650">
    <property type="component" value="Chromosome 9"/>
</dbReference>
<keyword evidence="5 7" id="KW-0505">Motor protein</keyword>
<dbReference type="GO" id="GO:0005524">
    <property type="term" value="F:ATP binding"/>
    <property type="evidence" value="ECO:0007669"/>
    <property type="project" value="UniProtKB-UniRule"/>
</dbReference>
<dbReference type="PROSITE" id="PS50067">
    <property type="entry name" value="KINESIN_MOTOR_2"/>
    <property type="match status" value="1"/>
</dbReference>
<dbReference type="PRINTS" id="PR00380">
    <property type="entry name" value="KINESINHEAVY"/>
</dbReference>
<proteinExistence type="inferred from homology"/>
<evidence type="ECO:0000313" key="12">
    <source>
        <dbReference type="Proteomes" id="UP000317650"/>
    </source>
</evidence>
<dbReference type="SMART" id="SM00129">
    <property type="entry name" value="KISc"/>
    <property type="match status" value="1"/>
</dbReference>
<dbReference type="PANTHER" id="PTHR37739:SF16">
    <property type="entry name" value="KINESIN-LIKE PROTEIN"/>
    <property type="match status" value="1"/>
</dbReference>
<dbReference type="Pfam" id="PF00225">
    <property type="entry name" value="Kinesin"/>
    <property type="match status" value="1"/>
</dbReference>
<name>A0A4S8IDE0_MUSBA</name>
<dbReference type="EMBL" id="PYDT01000010">
    <property type="protein sequence ID" value="THU46121.1"/>
    <property type="molecule type" value="Genomic_DNA"/>
</dbReference>